<sequence length="60" mass="6245">MGMQGDGIPGEEPETFTFKPEGRSRAQTSEADALLQGSTSAPSQATQLMMTVAENSVRGG</sequence>
<dbReference type="AlphaFoldDB" id="A0A9W9NB57"/>
<name>A0A9W9NB57_9EURO</name>
<reference evidence="2" key="2">
    <citation type="journal article" date="2023" name="IMA Fungus">
        <title>Comparative genomic study of the Penicillium genus elucidates a diverse pangenome and 15 lateral gene transfer events.</title>
        <authorList>
            <person name="Petersen C."/>
            <person name="Sorensen T."/>
            <person name="Nielsen M.R."/>
            <person name="Sondergaard T.E."/>
            <person name="Sorensen J.L."/>
            <person name="Fitzpatrick D.A."/>
            <person name="Frisvad J.C."/>
            <person name="Nielsen K.L."/>
        </authorList>
    </citation>
    <scope>NUCLEOTIDE SEQUENCE</scope>
    <source>
        <strain evidence="2">IBT 15544</strain>
    </source>
</reference>
<dbReference type="Proteomes" id="UP001150904">
    <property type="component" value="Unassembled WGS sequence"/>
</dbReference>
<evidence type="ECO:0000256" key="1">
    <source>
        <dbReference type="SAM" id="MobiDB-lite"/>
    </source>
</evidence>
<dbReference type="RefSeq" id="XP_058312420.1">
    <property type="nucleotide sequence ID" value="XM_058450076.1"/>
</dbReference>
<gene>
    <name evidence="2" type="ORF">N7498_003014</name>
</gene>
<evidence type="ECO:0000313" key="3">
    <source>
        <dbReference type="Proteomes" id="UP001150904"/>
    </source>
</evidence>
<dbReference type="GeneID" id="83177377"/>
<organism evidence="2 3">
    <name type="scientific">Penicillium cinerascens</name>
    <dbReference type="NCBI Taxonomy" id="70096"/>
    <lineage>
        <taxon>Eukaryota</taxon>
        <taxon>Fungi</taxon>
        <taxon>Dikarya</taxon>
        <taxon>Ascomycota</taxon>
        <taxon>Pezizomycotina</taxon>
        <taxon>Eurotiomycetes</taxon>
        <taxon>Eurotiomycetidae</taxon>
        <taxon>Eurotiales</taxon>
        <taxon>Aspergillaceae</taxon>
        <taxon>Penicillium</taxon>
    </lineage>
</organism>
<accession>A0A9W9NB57</accession>
<feature type="region of interest" description="Disordered" evidence="1">
    <location>
        <begin position="1"/>
        <end position="47"/>
    </location>
</feature>
<evidence type="ECO:0000313" key="2">
    <source>
        <dbReference type="EMBL" id="KAJ5216607.1"/>
    </source>
</evidence>
<proteinExistence type="predicted"/>
<keyword evidence="3" id="KW-1185">Reference proteome</keyword>
<reference evidence="2" key="1">
    <citation type="submission" date="2022-12" db="EMBL/GenBank/DDBJ databases">
        <authorList>
            <person name="Petersen C."/>
        </authorList>
    </citation>
    <scope>NUCLEOTIDE SEQUENCE</scope>
    <source>
        <strain evidence="2">IBT 15544</strain>
    </source>
</reference>
<feature type="compositionally biased region" description="Polar residues" evidence="1">
    <location>
        <begin position="25"/>
        <end position="47"/>
    </location>
</feature>
<dbReference type="EMBL" id="JAPQKR010000005">
    <property type="protein sequence ID" value="KAJ5216607.1"/>
    <property type="molecule type" value="Genomic_DNA"/>
</dbReference>
<protein>
    <submittedName>
        <fullName evidence="2">Uncharacterized protein</fullName>
    </submittedName>
</protein>
<comment type="caution">
    <text evidence="2">The sequence shown here is derived from an EMBL/GenBank/DDBJ whole genome shotgun (WGS) entry which is preliminary data.</text>
</comment>